<feature type="signal peptide" evidence="8">
    <location>
        <begin position="1"/>
        <end position="30"/>
    </location>
</feature>
<evidence type="ECO:0000313" key="11">
    <source>
        <dbReference type="Proteomes" id="UP000475037"/>
    </source>
</evidence>
<name>A0A6G1B1G9_CROCR</name>
<dbReference type="GO" id="GO:0005179">
    <property type="term" value="F:hormone activity"/>
    <property type="evidence" value="ECO:0007669"/>
    <property type="project" value="InterPro"/>
</dbReference>
<evidence type="ECO:0000256" key="2">
    <source>
        <dbReference type="ARBA" id="ARBA00009222"/>
    </source>
</evidence>
<dbReference type="PANTHER" id="PTHR10505">
    <property type="entry name" value="CALCITONIN-RELATED"/>
    <property type="match status" value="1"/>
</dbReference>
<keyword evidence="11" id="KW-1185">Reference proteome</keyword>
<keyword evidence="6 7" id="KW-1015">Disulfide bond</keyword>
<comment type="subcellular location">
    <subcellularLocation>
        <location evidence="1">Secreted</location>
    </subcellularLocation>
</comment>
<evidence type="ECO:0000313" key="10">
    <source>
        <dbReference type="EMBL" id="KAF0881908.1"/>
    </source>
</evidence>
<feature type="chain" id="PRO_5026073288" evidence="8">
    <location>
        <begin position="31"/>
        <end position="130"/>
    </location>
</feature>
<keyword evidence="3" id="KW-0964">Secreted</keyword>
<comment type="similarity">
    <text evidence="2">Belongs to the calcitonin family.</text>
</comment>
<reference evidence="10 11" key="1">
    <citation type="submission" date="2019-11" db="EMBL/GenBank/DDBJ databases">
        <authorList>
            <person name="Yang C."/>
            <person name="Li F."/>
        </authorList>
    </citation>
    <scope>NUCLEOTIDE SEQUENCE [LARGE SCALE GENOMIC DNA]</scope>
    <source>
        <strain evidence="10">KB4526</strain>
        <tissue evidence="10">Muscle</tissue>
    </source>
</reference>
<evidence type="ECO:0000256" key="5">
    <source>
        <dbReference type="ARBA" id="ARBA00022729"/>
    </source>
</evidence>
<accession>A0A6G1B1G9</accession>
<dbReference type="GO" id="GO:0031716">
    <property type="term" value="F:calcitonin receptor binding"/>
    <property type="evidence" value="ECO:0007669"/>
    <property type="project" value="TreeGrafter"/>
</dbReference>
<dbReference type="AlphaFoldDB" id="A0A6G1B1G9"/>
<evidence type="ECO:0000259" key="9">
    <source>
        <dbReference type="SMART" id="SM00113"/>
    </source>
</evidence>
<keyword evidence="5 8" id="KW-0732">Signal</keyword>
<dbReference type="InterPro" id="IPR015476">
    <property type="entry name" value="Calcitonin_gene-rel_peptide"/>
</dbReference>
<evidence type="ECO:0000256" key="1">
    <source>
        <dbReference type="ARBA" id="ARBA00004613"/>
    </source>
</evidence>
<evidence type="ECO:0000256" key="7">
    <source>
        <dbReference type="PIRSR" id="PIRSR621116-50"/>
    </source>
</evidence>
<feature type="non-terminal residue" evidence="10">
    <location>
        <position position="130"/>
    </location>
</feature>
<keyword evidence="4" id="KW-0165">Cleavage on pair of basic residues</keyword>
<gene>
    <name evidence="10" type="primary">Crsp2</name>
    <name evidence="10" type="ORF">FOF47_R22349</name>
</gene>
<dbReference type="InterPro" id="IPR001693">
    <property type="entry name" value="Calcitonin_peptide-like"/>
</dbReference>
<proteinExistence type="inferred from homology"/>
<dbReference type="InterPro" id="IPR021116">
    <property type="entry name" value="Calcitonin/adrenomedullin"/>
</dbReference>
<feature type="disulfide bond" evidence="7">
    <location>
        <begin position="86"/>
        <end position="91"/>
    </location>
</feature>
<sequence>LQRSAMGFWKFSPFLLLGILALYQVGMLQAAPVRSAMESPQDPAMLNEEELCLLLTAIVKDYVKMKASELQQEAKGSSITAQKSSCNSAPCVTHRLAGLLARTEHVVKNTFSPTSIGSEAFGHHHRELKP</sequence>
<dbReference type="GO" id="GO:0007189">
    <property type="term" value="P:adenylate cyclase-activating G protein-coupled receptor signaling pathway"/>
    <property type="evidence" value="ECO:0007669"/>
    <property type="project" value="TreeGrafter"/>
</dbReference>
<evidence type="ECO:0000256" key="4">
    <source>
        <dbReference type="ARBA" id="ARBA00022685"/>
    </source>
</evidence>
<dbReference type="Gene3D" id="6.10.250.2190">
    <property type="match status" value="1"/>
</dbReference>
<dbReference type="PANTHER" id="PTHR10505:SF13">
    <property type="entry name" value="CALCITONIN GENE-RELATED PEPTIDE 1"/>
    <property type="match status" value="1"/>
</dbReference>
<dbReference type="SMART" id="SM00113">
    <property type="entry name" value="CALCITONIN"/>
    <property type="match status" value="1"/>
</dbReference>
<dbReference type="Pfam" id="PF00214">
    <property type="entry name" value="Calc_CGRP_IAPP"/>
    <property type="match status" value="1"/>
</dbReference>
<dbReference type="InterPro" id="IPR021117">
    <property type="entry name" value="Calcitonin-like"/>
</dbReference>
<feature type="domain" description="Calcitonin peptide-like" evidence="9">
    <location>
        <begin position="83"/>
        <end position="125"/>
    </location>
</feature>
<dbReference type="EMBL" id="VOAJ01002625">
    <property type="protein sequence ID" value="KAF0881908.1"/>
    <property type="molecule type" value="Genomic_DNA"/>
</dbReference>
<dbReference type="Proteomes" id="UP000475037">
    <property type="component" value="Unassembled WGS sequence"/>
</dbReference>
<organism evidence="10 11">
    <name type="scientific">Crocuta crocuta</name>
    <name type="common">Spotted hyena</name>
    <dbReference type="NCBI Taxonomy" id="9678"/>
    <lineage>
        <taxon>Eukaryota</taxon>
        <taxon>Metazoa</taxon>
        <taxon>Chordata</taxon>
        <taxon>Craniata</taxon>
        <taxon>Vertebrata</taxon>
        <taxon>Euteleostomi</taxon>
        <taxon>Mammalia</taxon>
        <taxon>Eutheria</taxon>
        <taxon>Laurasiatheria</taxon>
        <taxon>Carnivora</taxon>
        <taxon>Feliformia</taxon>
        <taxon>Hyaenidae</taxon>
        <taxon>Crocuta</taxon>
    </lineage>
</organism>
<evidence type="ECO:0000256" key="3">
    <source>
        <dbReference type="ARBA" id="ARBA00022525"/>
    </source>
</evidence>
<protein>
    <submittedName>
        <fullName evidence="10">CRSP2 protein</fullName>
    </submittedName>
</protein>
<dbReference type="GO" id="GO:0051480">
    <property type="term" value="P:regulation of cytosolic calcium ion concentration"/>
    <property type="evidence" value="ECO:0007669"/>
    <property type="project" value="TreeGrafter"/>
</dbReference>
<feature type="non-terminal residue" evidence="10">
    <location>
        <position position="1"/>
    </location>
</feature>
<evidence type="ECO:0000256" key="8">
    <source>
        <dbReference type="SAM" id="SignalP"/>
    </source>
</evidence>
<dbReference type="GO" id="GO:0005615">
    <property type="term" value="C:extracellular space"/>
    <property type="evidence" value="ECO:0007669"/>
    <property type="project" value="TreeGrafter"/>
</dbReference>
<evidence type="ECO:0000256" key="6">
    <source>
        <dbReference type="ARBA" id="ARBA00023157"/>
    </source>
</evidence>
<comment type="caution">
    <text evidence="10">The sequence shown here is derived from an EMBL/GenBank/DDBJ whole genome shotgun (WGS) entry which is preliminary data.</text>
</comment>
<dbReference type="PRINTS" id="PR00817">
    <property type="entry name" value="CALCITONINB"/>
</dbReference>